<dbReference type="EMBL" id="JAAIKC010000003">
    <property type="protein sequence ID" value="NEW06443.1"/>
    <property type="molecule type" value="Genomic_DNA"/>
</dbReference>
<dbReference type="InterPro" id="IPR016181">
    <property type="entry name" value="Acyl_CoA_acyltransferase"/>
</dbReference>
<evidence type="ECO:0000259" key="1">
    <source>
        <dbReference type="PROSITE" id="PS51186"/>
    </source>
</evidence>
<accession>A0A6G3ZW55</accession>
<comment type="caution">
    <text evidence="2">The sequence shown here is derived from an EMBL/GenBank/DDBJ whole genome shotgun (WGS) entry which is preliminary data.</text>
</comment>
<dbReference type="PANTHER" id="PTHR43072:SF60">
    <property type="entry name" value="L-2,4-DIAMINOBUTYRIC ACID ACETYLTRANSFERASE"/>
    <property type="match status" value="1"/>
</dbReference>
<protein>
    <submittedName>
        <fullName evidence="2">GNAT family N-acetyltransferase</fullName>
    </submittedName>
</protein>
<dbReference type="PROSITE" id="PS51186">
    <property type="entry name" value="GNAT"/>
    <property type="match status" value="1"/>
</dbReference>
<dbReference type="PANTHER" id="PTHR43072">
    <property type="entry name" value="N-ACETYLTRANSFERASE"/>
    <property type="match status" value="1"/>
</dbReference>
<dbReference type="SUPFAM" id="SSF55729">
    <property type="entry name" value="Acyl-CoA N-acyltransferases (Nat)"/>
    <property type="match status" value="1"/>
</dbReference>
<dbReference type="GO" id="GO:0016747">
    <property type="term" value="F:acyltransferase activity, transferring groups other than amino-acyl groups"/>
    <property type="evidence" value="ECO:0007669"/>
    <property type="project" value="InterPro"/>
</dbReference>
<dbReference type="RefSeq" id="WP_163945468.1">
    <property type="nucleotide sequence ID" value="NZ_JAAIKC010000003.1"/>
</dbReference>
<name>A0A6G3ZW55_9BACL</name>
<gene>
    <name evidence="2" type="ORF">GK047_10520</name>
</gene>
<dbReference type="Pfam" id="PF24553">
    <property type="entry name" value="Rv0428c_C"/>
    <property type="match status" value="1"/>
</dbReference>
<proteinExistence type="predicted"/>
<dbReference type="InterPro" id="IPR056935">
    <property type="entry name" value="Rv0428c-like_C"/>
</dbReference>
<dbReference type="Gene3D" id="3.40.630.30">
    <property type="match status" value="1"/>
</dbReference>
<dbReference type="AlphaFoldDB" id="A0A6G3ZW55"/>
<organism evidence="2">
    <name type="scientific">Paenibacillus sp. SYP-B3998</name>
    <dbReference type="NCBI Taxonomy" id="2678564"/>
    <lineage>
        <taxon>Bacteria</taxon>
        <taxon>Bacillati</taxon>
        <taxon>Bacillota</taxon>
        <taxon>Bacilli</taxon>
        <taxon>Bacillales</taxon>
        <taxon>Paenibacillaceae</taxon>
        <taxon>Paenibacillus</taxon>
    </lineage>
</organism>
<dbReference type="CDD" id="cd04301">
    <property type="entry name" value="NAT_SF"/>
    <property type="match status" value="1"/>
</dbReference>
<dbReference type="InterPro" id="IPR000182">
    <property type="entry name" value="GNAT_dom"/>
</dbReference>
<keyword evidence="2" id="KW-0808">Transferase</keyword>
<evidence type="ECO:0000313" key="2">
    <source>
        <dbReference type="EMBL" id="NEW06443.1"/>
    </source>
</evidence>
<reference evidence="2" key="1">
    <citation type="submission" date="2020-02" db="EMBL/GenBank/DDBJ databases">
        <authorList>
            <person name="Shen X.-R."/>
            <person name="Zhang Y.-X."/>
        </authorList>
    </citation>
    <scope>NUCLEOTIDE SEQUENCE</scope>
    <source>
        <strain evidence="2">SYP-B3998</strain>
    </source>
</reference>
<feature type="domain" description="N-acetyltransferase" evidence="1">
    <location>
        <begin position="127"/>
        <end position="260"/>
    </location>
</feature>
<sequence>MSETQNQFVTMDLIAARTWVAETTSNIGHWMLRSSQGLTKRANSVLAIGAYPDDADWLHKSEQFYRERSLPALFHVSMASPHGLDELLAHNGYELNTPCFFMTANSQDVKENVSNVLPKKKPSPLEIQWSEQADADWLGAYLRLEQYPSSRKAFYAGLFARMASPKGFVQLKHDGQAVAVGTAIVEADWSGFVNIVVSEGYRGQGIGYVLMGALTEWSMVHGASKQYLQVIADNEPALALYRKLGYSELYLYHYRIKNDL</sequence>